<name>A0A5B7G1X1_PORTR</name>
<comment type="caution">
    <text evidence="1">The sequence shown here is derived from an EMBL/GenBank/DDBJ whole genome shotgun (WGS) entry which is preliminary data.</text>
</comment>
<gene>
    <name evidence="1" type="ORF">E2C01_046803</name>
</gene>
<reference evidence="1 2" key="1">
    <citation type="submission" date="2019-05" db="EMBL/GenBank/DDBJ databases">
        <title>Another draft genome of Portunus trituberculatus and its Hox gene families provides insights of decapod evolution.</title>
        <authorList>
            <person name="Jeong J.-H."/>
            <person name="Song I."/>
            <person name="Kim S."/>
            <person name="Choi T."/>
            <person name="Kim D."/>
            <person name="Ryu S."/>
            <person name="Kim W."/>
        </authorList>
    </citation>
    <scope>NUCLEOTIDE SEQUENCE [LARGE SCALE GENOMIC DNA]</scope>
    <source>
        <tissue evidence="1">Muscle</tissue>
    </source>
</reference>
<accession>A0A5B7G1X1</accession>
<evidence type="ECO:0000313" key="1">
    <source>
        <dbReference type="EMBL" id="MPC52922.1"/>
    </source>
</evidence>
<dbReference type="AlphaFoldDB" id="A0A5B7G1X1"/>
<protein>
    <submittedName>
        <fullName evidence="1">Uncharacterized protein</fullName>
    </submittedName>
</protein>
<evidence type="ECO:0000313" key="2">
    <source>
        <dbReference type="Proteomes" id="UP000324222"/>
    </source>
</evidence>
<organism evidence="1 2">
    <name type="scientific">Portunus trituberculatus</name>
    <name type="common">Swimming crab</name>
    <name type="synonym">Neptunus trituberculatus</name>
    <dbReference type="NCBI Taxonomy" id="210409"/>
    <lineage>
        <taxon>Eukaryota</taxon>
        <taxon>Metazoa</taxon>
        <taxon>Ecdysozoa</taxon>
        <taxon>Arthropoda</taxon>
        <taxon>Crustacea</taxon>
        <taxon>Multicrustacea</taxon>
        <taxon>Malacostraca</taxon>
        <taxon>Eumalacostraca</taxon>
        <taxon>Eucarida</taxon>
        <taxon>Decapoda</taxon>
        <taxon>Pleocyemata</taxon>
        <taxon>Brachyura</taxon>
        <taxon>Eubrachyura</taxon>
        <taxon>Portunoidea</taxon>
        <taxon>Portunidae</taxon>
        <taxon>Portuninae</taxon>
        <taxon>Portunus</taxon>
    </lineage>
</organism>
<sequence>MFLFTCHSPRILSALTHNIHKKHAIRISLMFIRKRVKRLIVVLAARHDGATVWCKQNTSGYRINEFFLRQIESRVVITKHRNCEFTG</sequence>
<dbReference type="EMBL" id="VSRR010011251">
    <property type="protein sequence ID" value="MPC52922.1"/>
    <property type="molecule type" value="Genomic_DNA"/>
</dbReference>
<proteinExistence type="predicted"/>
<dbReference type="Proteomes" id="UP000324222">
    <property type="component" value="Unassembled WGS sequence"/>
</dbReference>
<keyword evidence="2" id="KW-1185">Reference proteome</keyword>